<proteinExistence type="predicted"/>
<organism evidence="1 2">
    <name type="scientific">Pyropia yezoensis</name>
    <name type="common">Susabi-nori</name>
    <name type="synonym">Porphyra yezoensis</name>
    <dbReference type="NCBI Taxonomy" id="2788"/>
    <lineage>
        <taxon>Eukaryota</taxon>
        <taxon>Rhodophyta</taxon>
        <taxon>Bangiophyceae</taxon>
        <taxon>Bangiales</taxon>
        <taxon>Bangiaceae</taxon>
        <taxon>Pyropia</taxon>
    </lineage>
</organism>
<comment type="caution">
    <text evidence="1">The sequence shown here is derived from an EMBL/GenBank/DDBJ whole genome shotgun (WGS) entry which is preliminary data.</text>
</comment>
<reference evidence="1" key="1">
    <citation type="submission" date="2019-11" db="EMBL/GenBank/DDBJ databases">
        <title>Nori genome reveals adaptations in red seaweeds to the harsh intertidal environment.</title>
        <authorList>
            <person name="Wang D."/>
            <person name="Mao Y."/>
        </authorList>
    </citation>
    <scope>NUCLEOTIDE SEQUENCE</scope>
    <source>
        <tissue evidence="1">Gametophyte</tissue>
    </source>
</reference>
<keyword evidence="2" id="KW-1185">Reference proteome</keyword>
<gene>
    <name evidence="1" type="ORF">I4F81_007571</name>
</gene>
<accession>A0ACC3C408</accession>
<dbReference type="EMBL" id="CM020619">
    <property type="protein sequence ID" value="KAK1865036.1"/>
    <property type="molecule type" value="Genomic_DNA"/>
</dbReference>
<dbReference type="Proteomes" id="UP000798662">
    <property type="component" value="Chromosome 2"/>
</dbReference>
<evidence type="ECO:0000313" key="2">
    <source>
        <dbReference type="Proteomes" id="UP000798662"/>
    </source>
</evidence>
<protein>
    <submittedName>
        <fullName evidence="1">Uncharacterized protein</fullName>
    </submittedName>
</protein>
<name>A0ACC3C408_PYRYE</name>
<evidence type="ECO:0000313" key="1">
    <source>
        <dbReference type="EMBL" id="KAK1865036.1"/>
    </source>
</evidence>
<sequence>MEFAFARSGTAGSTAFFHNEATRISLLGPDRHVQIPLDYLWSAWPPRLLAVNDAASHVAIAGDSGVAICHVRTQRWRLFGDAPAATAGGQIRAVGLAWFGRHVLVANEVPSPGAVKAAARREAAGGGGSGVWGSGGAATGGVDTSSYELLAYSRDRFDASGLQARRALPGRPLRVDVRADGYVFVLCAGSLGIMFCVVETGAGLAGLDMHEVYELRLPSVVRRRPRVAAAGKGGARRRGTAGASSPAVSPRLATSTTGFDVGDYGYHGEVETDAADADGEEASAWSTAALDEEADDEAEAAYLVLPSGASALAPASEEVAEVRLFPPTDRVGVGDAAAAAVAARGLPSAERAPTRMMILTAAGDLLLLDAEVGMYAHLLADVEQLWFTPADCPPLDGVSESLRPLWWAYGADGLQVCFPDGMAGVLAALDASAGGAGAGSAVVTPVASSTSLASLAGLAACAGGGGSADARYGGVVVEQWLELDPEVYPLGLLAASGLLVVGTTQGLEVGAGIGAFPRHVVRVKRQPVLHTLLRHILVRRDVGGVDDDGRGALRVALRVALRCASQPQFVDSLEWLLYEAVLEHNDERRQRTRSAAATPLALVSPVPAPTPGGTPWASSAAMSADLAAAAYSAAAAGQRELFPRVIRLLRYFGEYEDVVVRCARKMDSKRWPLLFAVAGEPAALLEQCFVSGRLRTAACLLVILQEMWGFISSTPHSLRLLDAALERGELGLAADLANFLSKADRAGMLNSSQLTAREDVGWMAAATARPSAAAPPRPGPWGTVPDVAAASDGDAAVRLPAVDLSVLKSARRLLADGQWRRLAALSVRMDFPLAAWLRREVYGKGAQGSRGGGGGTAAVVADGETPEVYSIPGSPIPADATANGGTGGGAADGAEAPVTPRTVAWRANAALTGKEGEAALFGTALPPPGGAPADADALRGMRAKARRLCAQELTYLLAVAAAARAPELSLLFGTLLLDAPAVAAALDAAPGLWPSYRDALCAFGVRGYTLLASTLEELREEEARGGG</sequence>